<keyword evidence="1" id="KW-0732">Signal</keyword>
<accession>A0A2P2N9Y2</accession>
<name>A0A2P2N9Y2_RHIMU</name>
<organism evidence="2">
    <name type="scientific">Rhizophora mucronata</name>
    <name type="common">Asiatic mangrove</name>
    <dbReference type="NCBI Taxonomy" id="61149"/>
    <lineage>
        <taxon>Eukaryota</taxon>
        <taxon>Viridiplantae</taxon>
        <taxon>Streptophyta</taxon>
        <taxon>Embryophyta</taxon>
        <taxon>Tracheophyta</taxon>
        <taxon>Spermatophyta</taxon>
        <taxon>Magnoliopsida</taxon>
        <taxon>eudicotyledons</taxon>
        <taxon>Gunneridae</taxon>
        <taxon>Pentapetalae</taxon>
        <taxon>rosids</taxon>
        <taxon>fabids</taxon>
        <taxon>Malpighiales</taxon>
        <taxon>Rhizophoraceae</taxon>
        <taxon>Rhizophora</taxon>
    </lineage>
</organism>
<feature type="signal peptide" evidence="1">
    <location>
        <begin position="1"/>
        <end position="20"/>
    </location>
</feature>
<evidence type="ECO:0000313" key="2">
    <source>
        <dbReference type="EMBL" id="MBX39287.1"/>
    </source>
</evidence>
<dbReference type="AlphaFoldDB" id="A0A2P2N9Y2"/>
<protein>
    <submittedName>
        <fullName evidence="2">Uncharacterized protein</fullName>
    </submittedName>
</protein>
<dbReference type="EMBL" id="GGEC01058803">
    <property type="protein sequence ID" value="MBX39287.1"/>
    <property type="molecule type" value="Transcribed_RNA"/>
</dbReference>
<proteinExistence type="predicted"/>
<evidence type="ECO:0000256" key="1">
    <source>
        <dbReference type="SAM" id="SignalP"/>
    </source>
</evidence>
<feature type="chain" id="PRO_5015188621" evidence="1">
    <location>
        <begin position="21"/>
        <end position="34"/>
    </location>
</feature>
<sequence length="34" mass="4207">MHRFMNWFFSRHLLLQKSSCFLSIQVQVCEFVPF</sequence>
<reference evidence="2" key="1">
    <citation type="submission" date="2018-02" db="EMBL/GenBank/DDBJ databases">
        <title>Rhizophora mucronata_Transcriptome.</title>
        <authorList>
            <person name="Meera S.P."/>
            <person name="Sreeshan A."/>
            <person name="Augustine A."/>
        </authorList>
    </citation>
    <scope>NUCLEOTIDE SEQUENCE</scope>
    <source>
        <tissue evidence="2">Leaf</tissue>
    </source>
</reference>